<dbReference type="GO" id="GO:0003677">
    <property type="term" value="F:DNA binding"/>
    <property type="evidence" value="ECO:0007669"/>
    <property type="project" value="InterPro"/>
</dbReference>
<dbReference type="SUPFAM" id="SSF57701">
    <property type="entry name" value="Zn2/Cys6 DNA-binding domain"/>
    <property type="match status" value="1"/>
</dbReference>
<dbReference type="Proteomes" id="UP001218218">
    <property type="component" value="Unassembled WGS sequence"/>
</dbReference>
<dbReference type="Gene3D" id="4.10.240.10">
    <property type="entry name" value="Zn(2)-C6 fungal-type DNA-binding domain"/>
    <property type="match status" value="1"/>
</dbReference>
<dbReference type="PROSITE" id="PS00463">
    <property type="entry name" value="ZN2_CY6_FUNGAL_1"/>
    <property type="match status" value="1"/>
</dbReference>
<dbReference type="PROSITE" id="PS50048">
    <property type="entry name" value="ZN2_CY6_FUNGAL_2"/>
    <property type="match status" value="1"/>
</dbReference>
<organism evidence="5 6">
    <name type="scientific">Mycena albidolilacea</name>
    <dbReference type="NCBI Taxonomy" id="1033008"/>
    <lineage>
        <taxon>Eukaryota</taxon>
        <taxon>Fungi</taxon>
        <taxon>Dikarya</taxon>
        <taxon>Basidiomycota</taxon>
        <taxon>Agaricomycotina</taxon>
        <taxon>Agaricomycetes</taxon>
        <taxon>Agaricomycetidae</taxon>
        <taxon>Agaricales</taxon>
        <taxon>Marasmiineae</taxon>
        <taxon>Mycenaceae</taxon>
        <taxon>Mycena</taxon>
    </lineage>
</organism>
<evidence type="ECO:0000313" key="5">
    <source>
        <dbReference type="EMBL" id="KAJ7347057.1"/>
    </source>
</evidence>
<dbReference type="CDD" id="cd00067">
    <property type="entry name" value="GAL4"/>
    <property type="match status" value="1"/>
</dbReference>
<dbReference type="Pfam" id="PF04082">
    <property type="entry name" value="Fungal_trans"/>
    <property type="match status" value="1"/>
</dbReference>
<dbReference type="InterPro" id="IPR001138">
    <property type="entry name" value="Zn2Cys6_DnaBD"/>
</dbReference>
<name>A0AAD7A0D8_9AGAR</name>
<accession>A0AAD7A0D8</accession>
<dbReference type="GO" id="GO:0000981">
    <property type="term" value="F:DNA-binding transcription factor activity, RNA polymerase II-specific"/>
    <property type="evidence" value="ECO:0007669"/>
    <property type="project" value="InterPro"/>
</dbReference>
<evidence type="ECO:0000259" key="4">
    <source>
        <dbReference type="PROSITE" id="PS50048"/>
    </source>
</evidence>
<dbReference type="InterPro" id="IPR007219">
    <property type="entry name" value="XnlR_reg_dom"/>
</dbReference>
<feature type="compositionally biased region" description="Polar residues" evidence="3">
    <location>
        <begin position="700"/>
        <end position="723"/>
    </location>
</feature>
<dbReference type="EMBL" id="JARIHO010000020">
    <property type="protein sequence ID" value="KAJ7347057.1"/>
    <property type="molecule type" value="Genomic_DNA"/>
</dbReference>
<comment type="caution">
    <text evidence="5">The sequence shown here is derived from an EMBL/GenBank/DDBJ whole genome shotgun (WGS) entry which is preliminary data.</text>
</comment>
<keyword evidence="6" id="KW-1185">Reference proteome</keyword>
<proteinExistence type="predicted"/>
<feature type="compositionally biased region" description="Basic and acidic residues" evidence="3">
    <location>
        <begin position="727"/>
        <end position="736"/>
    </location>
</feature>
<dbReference type="CDD" id="cd12148">
    <property type="entry name" value="fungal_TF_MHR"/>
    <property type="match status" value="1"/>
</dbReference>
<sequence>MASMATSSSWPSCTCLAPTSESTTMEPPPNTGLLYVSLADTDESDIPAPGSRRRRLRGACQTCRLRKVRCDSAKMPGGVCSNCIQFNSQCTRFKSDNLKKRTASAGAVPLVQDEDPYDGKTASEHVDSILRQSTAYIDAQDLRNILLDIARYSRELEQELEKVVSQLSNARRGSEPLSPLPERASPPSDEDGIVDSSPDGIMMLVEEFKDMALSNAPRPVFFGRSSGLYLMKTAQELQELHGPGGKLPPPTRRRDEFWHSPWEITPPPPNPVYKFPPKDLLDDLVSLYFDRINILVGVCHRPTFERSVASGLHLIDHSFGAVVLAVCALASRTSNDPRVVLEGTNSKLSSGWEWFQQIQYPGRDFHVARSLHDLQRICLSVQYLQGTCSPDAVCALVAVGIRNLQELGIHIRGRYHGHHRNLSFTTAVEEELYTRVFWCLLTGDSLISSFFGRPRIMMDDDYDIDYPVECDDEYWEHKNPEKRFRQPAGKPSVYAYLVAYFKLLEILGTVQKKIYAVRRFQRNSTWSQAVVTELDSLLNQWLKSIPDHLRWDPTREDEPFATQSACLYVCYYHVQIQIHRSFIPSPMNHSPLTSTFPALAICANSARFCSCVMEVQARRGLITQPHVVSAIMDSAIVILLNVWGPGRAVMSDEDPQRAMNDVQKCIKVLKMYEVHWQVAGRYCDMLFAIGNSLFNNLQSSTSTTSASPEITEPSPSNTASSTDEYQDSQHVDDSEHVSAAIQPPEKYQYSLSPGDMPTSTEQLGQWPVYQSWGTPSEGDLSGGLSYKNFDGGAYDSHSHLELASIVHPHYSSDYVQPNSYPEYQSGDWATYDWTAYQNIGDHSMPRYS</sequence>
<feature type="domain" description="Zn(2)-C6 fungal-type" evidence="4">
    <location>
        <begin position="59"/>
        <end position="92"/>
    </location>
</feature>
<keyword evidence="2" id="KW-0539">Nucleus</keyword>
<feature type="region of interest" description="Disordered" evidence="3">
    <location>
        <begin position="167"/>
        <end position="193"/>
    </location>
</feature>
<dbReference type="AlphaFoldDB" id="A0AAD7A0D8"/>
<dbReference type="Pfam" id="PF00172">
    <property type="entry name" value="Zn_clus"/>
    <property type="match status" value="1"/>
</dbReference>
<dbReference type="PANTHER" id="PTHR46910">
    <property type="entry name" value="TRANSCRIPTION FACTOR PDR1"/>
    <property type="match status" value="1"/>
</dbReference>
<dbReference type="GO" id="GO:0008270">
    <property type="term" value="F:zinc ion binding"/>
    <property type="evidence" value="ECO:0007669"/>
    <property type="project" value="InterPro"/>
</dbReference>
<protein>
    <submittedName>
        <fullName evidence="5">Fungal-specific transcription factor domain-containing protein</fullName>
    </submittedName>
</protein>
<evidence type="ECO:0000256" key="3">
    <source>
        <dbReference type="SAM" id="MobiDB-lite"/>
    </source>
</evidence>
<dbReference type="SMART" id="SM00906">
    <property type="entry name" value="Fungal_trans"/>
    <property type="match status" value="1"/>
</dbReference>
<gene>
    <name evidence="5" type="ORF">DFH08DRAFT_208545</name>
</gene>
<feature type="region of interest" description="Disordered" evidence="3">
    <location>
        <begin position="700"/>
        <end position="736"/>
    </location>
</feature>
<evidence type="ECO:0000256" key="1">
    <source>
        <dbReference type="ARBA" id="ARBA00022723"/>
    </source>
</evidence>
<evidence type="ECO:0000313" key="6">
    <source>
        <dbReference type="Proteomes" id="UP001218218"/>
    </source>
</evidence>
<dbReference type="PANTHER" id="PTHR46910:SF38">
    <property type="entry name" value="ZN(2)-C6 FUNGAL-TYPE DOMAIN-CONTAINING PROTEIN"/>
    <property type="match status" value="1"/>
</dbReference>
<dbReference type="SMART" id="SM00066">
    <property type="entry name" value="GAL4"/>
    <property type="match status" value="1"/>
</dbReference>
<keyword evidence="1" id="KW-0479">Metal-binding</keyword>
<dbReference type="InterPro" id="IPR036864">
    <property type="entry name" value="Zn2-C6_fun-type_DNA-bd_sf"/>
</dbReference>
<dbReference type="GO" id="GO:0006351">
    <property type="term" value="P:DNA-templated transcription"/>
    <property type="evidence" value="ECO:0007669"/>
    <property type="project" value="InterPro"/>
</dbReference>
<dbReference type="InterPro" id="IPR050987">
    <property type="entry name" value="AtrR-like"/>
</dbReference>
<reference evidence="5" key="1">
    <citation type="submission" date="2023-03" db="EMBL/GenBank/DDBJ databases">
        <title>Massive genome expansion in bonnet fungi (Mycena s.s.) driven by repeated elements and novel gene families across ecological guilds.</title>
        <authorList>
            <consortium name="Lawrence Berkeley National Laboratory"/>
            <person name="Harder C.B."/>
            <person name="Miyauchi S."/>
            <person name="Viragh M."/>
            <person name="Kuo A."/>
            <person name="Thoen E."/>
            <person name="Andreopoulos B."/>
            <person name="Lu D."/>
            <person name="Skrede I."/>
            <person name="Drula E."/>
            <person name="Henrissat B."/>
            <person name="Morin E."/>
            <person name="Kohler A."/>
            <person name="Barry K."/>
            <person name="LaButti K."/>
            <person name="Morin E."/>
            <person name="Salamov A."/>
            <person name="Lipzen A."/>
            <person name="Mereny Z."/>
            <person name="Hegedus B."/>
            <person name="Baldrian P."/>
            <person name="Stursova M."/>
            <person name="Weitz H."/>
            <person name="Taylor A."/>
            <person name="Grigoriev I.V."/>
            <person name="Nagy L.G."/>
            <person name="Martin F."/>
            <person name="Kauserud H."/>
        </authorList>
    </citation>
    <scope>NUCLEOTIDE SEQUENCE</scope>
    <source>
        <strain evidence="5">CBHHK002</strain>
    </source>
</reference>
<evidence type="ECO:0000256" key="2">
    <source>
        <dbReference type="ARBA" id="ARBA00023242"/>
    </source>
</evidence>